<dbReference type="Proteomes" id="UP000023152">
    <property type="component" value="Unassembled WGS sequence"/>
</dbReference>
<name>X6MAJ0_RETFI</name>
<protein>
    <submittedName>
        <fullName evidence="2">Uncharacterized protein</fullName>
    </submittedName>
</protein>
<gene>
    <name evidence="2" type="ORF">RFI_26691</name>
</gene>
<keyword evidence="3" id="KW-1185">Reference proteome</keyword>
<evidence type="ECO:0000313" key="3">
    <source>
        <dbReference type="Proteomes" id="UP000023152"/>
    </source>
</evidence>
<comment type="caution">
    <text evidence="2">The sequence shown here is derived from an EMBL/GenBank/DDBJ whole genome shotgun (WGS) entry which is preliminary data.</text>
</comment>
<feature type="compositionally biased region" description="Basic and acidic residues" evidence="1">
    <location>
        <begin position="7"/>
        <end position="38"/>
    </location>
</feature>
<evidence type="ECO:0000256" key="1">
    <source>
        <dbReference type="SAM" id="MobiDB-lite"/>
    </source>
</evidence>
<organism evidence="2 3">
    <name type="scientific">Reticulomyxa filosa</name>
    <dbReference type="NCBI Taxonomy" id="46433"/>
    <lineage>
        <taxon>Eukaryota</taxon>
        <taxon>Sar</taxon>
        <taxon>Rhizaria</taxon>
        <taxon>Retaria</taxon>
        <taxon>Foraminifera</taxon>
        <taxon>Monothalamids</taxon>
        <taxon>Reticulomyxidae</taxon>
        <taxon>Reticulomyxa</taxon>
    </lineage>
</organism>
<evidence type="ECO:0000313" key="2">
    <source>
        <dbReference type="EMBL" id="ETO10686.1"/>
    </source>
</evidence>
<dbReference type="AlphaFoldDB" id="X6MAJ0"/>
<proteinExistence type="predicted"/>
<sequence length="228" mass="26099">MLKAKNKFIEAAEDKEAKKEEDTVPASAEHHNDIEEHQNALVDKTLEEAIWEQQREEMEADINKLIPTVNRQTTEAIGEFEITSAAKQDKPIEANARDAKQLQKLSHIEHAIVVERTRHAQRVQLFRRGQQMPNHRSDEESRATTKRGPLCQKKDAIFFTDNSNSGAVFSNLRHTDHVSTPLSILGRFSILTFTSSKSVRTVMHFDSSTIVQPFYHGSILLRKDSYFF</sequence>
<feature type="region of interest" description="Disordered" evidence="1">
    <location>
        <begin position="1"/>
        <end position="39"/>
    </location>
</feature>
<dbReference type="EMBL" id="ASPP01023244">
    <property type="protein sequence ID" value="ETO10686.1"/>
    <property type="molecule type" value="Genomic_DNA"/>
</dbReference>
<accession>X6MAJ0</accession>
<reference evidence="2 3" key="1">
    <citation type="journal article" date="2013" name="Curr. Biol.">
        <title>The Genome of the Foraminiferan Reticulomyxa filosa.</title>
        <authorList>
            <person name="Glockner G."/>
            <person name="Hulsmann N."/>
            <person name="Schleicher M."/>
            <person name="Noegel A.A."/>
            <person name="Eichinger L."/>
            <person name="Gallinger C."/>
            <person name="Pawlowski J."/>
            <person name="Sierra R."/>
            <person name="Euteneuer U."/>
            <person name="Pillet L."/>
            <person name="Moustafa A."/>
            <person name="Platzer M."/>
            <person name="Groth M."/>
            <person name="Szafranski K."/>
            <person name="Schliwa M."/>
        </authorList>
    </citation>
    <scope>NUCLEOTIDE SEQUENCE [LARGE SCALE GENOMIC DNA]</scope>
</reference>